<organism evidence="3 4">
    <name type="scientific">Colletotrichum navitas</name>
    <dbReference type="NCBI Taxonomy" id="681940"/>
    <lineage>
        <taxon>Eukaryota</taxon>
        <taxon>Fungi</taxon>
        <taxon>Dikarya</taxon>
        <taxon>Ascomycota</taxon>
        <taxon>Pezizomycotina</taxon>
        <taxon>Sordariomycetes</taxon>
        <taxon>Hypocreomycetidae</taxon>
        <taxon>Glomerellales</taxon>
        <taxon>Glomerellaceae</taxon>
        <taxon>Colletotrichum</taxon>
        <taxon>Colletotrichum graminicola species complex</taxon>
    </lineage>
</organism>
<reference evidence="3" key="1">
    <citation type="submission" date="2021-06" db="EMBL/GenBank/DDBJ databases">
        <title>Comparative genomics, transcriptomics and evolutionary studies reveal genomic signatures of adaptation to plant cell wall in hemibiotrophic fungi.</title>
        <authorList>
            <consortium name="DOE Joint Genome Institute"/>
            <person name="Baroncelli R."/>
            <person name="Diaz J.F."/>
            <person name="Benocci T."/>
            <person name="Peng M."/>
            <person name="Battaglia E."/>
            <person name="Haridas S."/>
            <person name="Andreopoulos W."/>
            <person name="Labutti K."/>
            <person name="Pangilinan J."/>
            <person name="Floch G.L."/>
            <person name="Makela M.R."/>
            <person name="Henrissat B."/>
            <person name="Grigoriev I.V."/>
            <person name="Crouch J.A."/>
            <person name="De Vries R.P."/>
            <person name="Sukno S.A."/>
            <person name="Thon M.R."/>
        </authorList>
    </citation>
    <scope>NUCLEOTIDE SEQUENCE</scope>
    <source>
        <strain evidence="3">CBS 125086</strain>
    </source>
</reference>
<feature type="region of interest" description="Disordered" evidence="1">
    <location>
        <begin position="531"/>
        <end position="578"/>
    </location>
</feature>
<feature type="region of interest" description="Disordered" evidence="1">
    <location>
        <begin position="376"/>
        <end position="478"/>
    </location>
</feature>
<dbReference type="RefSeq" id="XP_060418263.1">
    <property type="nucleotide sequence ID" value="XM_060564831.1"/>
</dbReference>
<feature type="compositionally biased region" description="Polar residues" evidence="1">
    <location>
        <begin position="344"/>
        <end position="355"/>
    </location>
</feature>
<proteinExistence type="predicted"/>
<name>A0AAD8Q7N2_9PEZI</name>
<feature type="compositionally biased region" description="Polar residues" evidence="1">
    <location>
        <begin position="391"/>
        <end position="407"/>
    </location>
</feature>
<feature type="compositionally biased region" description="Basic and acidic residues" evidence="1">
    <location>
        <begin position="376"/>
        <end position="389"/>
    </location>
</feature>
<accession>A0AAD8Q7N2</accession>
<feature type="compositionally biased region" description="Acidic residues" evidence="1">
    <location>
        <begin position="430"/>
        <end position="440"/>
    </location>
</feature>
<feature type="region of interest" description="Disordered" evidence="1">
    <location>
        <begin position="329"/>
        <end position="355"/>
    </location>
</feature>
<comment type="caution">
    <text evidence="3">The sequence shown here is derived from an EMBL/GenBank/DDBJ whole genome shotgun (WGS) entry which is preliminary data.</text>
</comment>
<keyword evidence="4" id="KW-1185">Reference proteome</keyword>
<dbReference type="AlphaFoldDB" id="A0AAD8Q7N2"/>
<feature type="transmembrane region" description="Helical" evidence="2">
    <location>
        <begin position="25"/>
        <end position="51"/>
    </location>
</feature>
<sequence length="871" mass="97616">MDGFLNWVCPQAEKMLDFLIDTSGIIFGPIIYGLLWMTGFFSIGFAIWIIVGSLILSARKLFQDATRSLKYQWRTLLDNDPNKPRIPEVWYRRPGYAVCDPITNSSNSSNDVKKKKSDKKKLSLKVVQMKVKKTTTRLRRKTSRLEYRHRQEHETNPWSTRKHQQTAELSSEVEKLKSCILELSAYLRTVEESRAELLQRQTTWIYPYDKDLEIPGRIPTICARLPVPEFRISDVIDRRRAKPVAPFNITFYSMPETIVRSKASAPAARSLSSANSKTIDQAANQPVTSPAIIPSLPIAIPTVNTPRKIPKHTESPVKSILELTQPASISVPLPKSPPQPLAQPASTPPSLVHPSSQIATPAFSAVSKNNNWEVSKEGKLAKESKKKASDYNVSSESNSDENGNTALPSIAEPDGDDGKSKDDSLTLLPDSDENDVEGRDDDFPPLPDSDTGSDGENDHKDHNNRPDNAGSMIPSVIQQLVETFSDPAPAQESFFASSSVPAIIKTKVQGPSITPLGTQMEVDVHDKNVAEEDHTKIDAMDVDVQKETSEKEHDAAKDEMEMDIEHEKTKDDTGKDKMEVDIENETGATTDEMQLDDLDTIRGLKDVDMVNASQKIQKPTGDIEMRDGSTTPYIAPSTNVFAGKNTQHTIAEKPSTPLPNEHRSQQVMLRLQASNVRGETMSDEAPPPALESRDQRPVIIIRHNDLRRRRALEAKRRWLLAQEQEAAAAPEPAMEQFRNRPPPMVSSQGVSARENRLLLSGTAELRRELLHRLQALWPLLPKAEVDRVRLNNLRSKSLAEWRKLLNPAGKHALPDNTYIPRDAFEREAAEWMEKVVELMTKLKVIPEVGSLLETWRECVARQEPLPEPEDN</sequence>
<feature type="region of interest" description="Disordered" evidence="1">
    <location>
        <begin position="729"/>
        <end position="749"/>
    </location>
</feature>
<evidence type="ECO:0000313" key="3">
    <source>
        <dbReference type="EMBL" id="KAK1597473.1"/>
    </source>
</evidence>
<dbReference type="EMBL" id="JAHLJV010000008">
    <property type="protein sequence ID" value="KAK1597473.1"/>
    <property type="molecule type" value="Genomic_DNA"/>
</dbReference>
<keyword evidence="2" id="KW-0812">Transmembrane</keyword>
<protein>
    <submittedName>
        <fullName evidence="3">Uncharacterized protein</fullName>
    </submittedName>
</protein>
<feature type="compositionally biased region" description="Basic and acidic residues" evidence="1">
    <location>
        <begin position="456"/>
        <end position="465"/>
    </location>
</feature>
<keyword evidence="2" id="KW-0472">Membrane</keyword>
<keyword evidence="2" id="KW-1133">Transmembrane helix</keyword>
<evidence type="ECO:0000313" key="4">
    <source>
        <dbReference type="Proteomes" id="UP001230504"/>
    </source>
</evidence>
<dbReference type="GeneID" id="85449071"/>
<evidence type="ECO:0000256" key="2">
    <source>
        <dbReference type="SAM" id="Phobius"/>
    </source>
</evidence>
<dbReference type="Proteomes" id="UP001230504">
    <property type="component" value="Unassembled WGS sequence"/>
</dbReference>
<evidence type="ECO:0000256" key="1">
    <source>
        <dbReference type="SAM" id="MobiDB-lite"/>
    </source>
</evidence>
<gene>
    <name evidence="3" type="ORF">LY79DRAFT_696190</name>
</gene>